<proteinExistence type="predicted"/>
<keyword evidence="3" id="KW-1185">Reference proteome</keyword>
<evidence type="ECO:0000256" key="1">
    <source>
        <dbReference type="SAM" id="SignalP"/>
    </source>
</evidence>
<feature type="signal peptide" evidence="1">
    <location>
        <begin position="1"/>
        <end position="23"/>
    </location>
</feature>
<evidence type="ECO:0000313" key="3">
    <source>
        <dbReference type="Proteomes" id="UP000242957"/>
    </source>
</evidence>
<dbReference type="Proteomes" id="UP000242957">
    <property type="component" value="Unassembled WGS sequence"/>
</dbReference>
<name>A0A1H0NZS5_9PSED</name>
<sequence length="75" mass="7944">MKLEITRGLLLAGALGIASLAAAALQEPSLSVIQTRDGKASQAAGQEQTRQEVRPDRNLLLLMFGLSQGAGAQWR</sequence>
<organism evidence="2 3">
    <name type="scientific">Pseudomonas jinjuensis</name>
    <dbReference type="NCBI Taxonomy" id="198616"/>
    <lineage>
        <taxon>Bacteria</taxon>
        <taxon>Pseudomonadati</taxon>
        <taxon>Pseudomonadota</taxon>
        <taxon>Gammaproteobacteria</taxon>
        <taxon>Pseudomonadales</taxon>
        <taxon>Pseudomonadaceae</taxon>
        <taxon>Pseudomonas</taxon>
    </lineage>
</organism>
<keyword evidence="1" id="KW-0732">Signal</keyword>
<dbReference type="RefSeq" id="WP_084309470.1">
    <property type="nucleotide sequence ID" value="NZ_FNIJ01000019.1"/>
</dbReference>
<dbReference type="STRING" id="198616.SAMN05216193_11948"/>
<dbReference type="AlphaFoldDB" id="A0A1H0NZS5"/>
<dbReference type="EMBL" id="FNIJ01000019">
    <property type="protein sequence ID" value="SDO98153.1"/>
    <property type="molecule type" value="Genomic_DNA"/>
</dbReference>
<protein>
    <submittedName>
        <fullName evidence="2">Uncharacterized protein</fullName>
    </submittedName>
</protein>
<feature type="chain" id="PRO_5017313114" evidence="1">
    <location>
        <begin position="24"/>
        <end position="75"/>
    </location>
</feature>
<evidence type="ECO:0000313" key="2">
    <source>
        <dbReference type="EMBL" id="SDO98153.1"/>
    </source>
</evidence>
<dbReference type="OrthoDB" id="7017559at2"/>
<accession>A0A1H0NZS5</accession>
<reference evidence="3" key="1">
    <citation type="submission" date="2016-10" db="EMBL/GenBank/DDBJ databases">
        <authorList>
            <person name="Varghese N."/>
            <person name="Submissions S."/>
        </authorList>
    </citation>
    <scope>NUCLEOTIDE SEQUENCE [LARGE SCALE GENOMIC DNA]</scope>
    <source>
        <strain evidence="3">JCM 21621</strain>
    </source>
</reference>
<gene>
    <name evidence="2" type="ORF">SAMN05216193_11948</name>
</gene>